<feature type="domain" description="Putative plant transposon protein" evidence="2">
    <location>
        <begin position="76"/>
        <end position="276"/>
    </location>
</feature>
<reference evidence="3 4" key="1">
    <citation type="submission" date="2018-09" db="EMBL/GenBank/DDBJ databases">
        <title>A high-quality reference genome of wild soybean provides a powerful tool to mine soybean genomes.</title>
        <authorList>
            <person name="Xie M."/>
            <person name="Chung C.Y.L."/>
            <person name="Li M.-W."/>
            <person name="Wong F.-L."/>
            <person name="Chan T.-F."/>
            <person name="Lam H.-M."/>
        </authorList>
    </citation>
    <scope>NUCLEOTIDE SEQUENCE [LARGE SCALE GENOMIC DNA]</scope>
    <source>
        <strain evidence="4">cv. W05</strain>
        <tissue evidence="3">Hypocotyl of etiolated seedlings</tissue>
    </source>
</reference>
<feature type="region of interest" description="Disordered" evidence="1">
    <location>
        <begin position="1"/>
        <end position="34"/>
    </location>
</feature>
<accession>A0A445ILB9</accession>
<name>A0A445ILB9_GLYSO</name>
<keyword evidence="4" id="KW-1185">Reference proteome</keyword>
<dbReference type="EMBL" id="QZWG01000010">
    <property type="protein sequence ID" value="RZB86824.1"/>
    <property type="molecule type" value="Genomic_DNA"/>
</dbReference>
<feature type="region of interest" description="Disordered" evidence="1">
    <location>
        <begin position="382"/>
        <end position="422"/>
    </location>
</feature>
<dbReference type="AlphaFoldDB" id="A0A445ILB9"/>
<dbReference type="InterPro" id="IPR046796">
    <property type="entry name" value="Transposase_32_dom"/>
</dbReference>
<feature type="compositionally biased region" description="Acidic residues" evidence="1">
    <location>
        <begin position="398"/>
        <end position="411"/>
    </location>
</feature>
<organism evidence="3 4">
    <name type="scientific">Glycine soja</name>
    <name type="common">Wild soybean</name>
    <dbReference type="NCBI Taxonomy" id="3848"/>
    <lineage>
        <taxon>Eukaryota</taxon>
        <taxon>Viridiplantae</taxon>
        <taxon>Streptophyta</taxon>
        <taxon>Embryophyta</taxon>
        <taxon>Tracheophyta</taxon>
        <taxon>Spermatophyta</taxon>
        <taxon>Magnoliopsida</taxon>
        <taxon>eudicotyledons</taxon>
        <taxon>Gunneridae</taxon>
        <taxon>Pentapetalae</taxon>
        <taxon>rosids</taxon>
        <taxon>fabids</taxon>
        <taxon>Fabales</taxon>
        <taxon>Fabaceae</taxon>
        <taxon>Papilionoideae</taxon>
        <taxon>50 kb inversion clade</taxon>
        <taxon>NPAAA clade</taxon>
        <taxon>indigoferoid/millettioid clade</taxon>
        <taxon>Phaseoleae</taxon>
        <taxon>Glycine</taxon>
        <taxon>Glycine subgen. Soja</taxon>
    </lineage>
</organism>
<dbReference type="Pfam" id="PF20167">
    <property type="entry name" value="Transposase_32"/>
    <property type="match status" value="1"/>
</dbReference>
<dbReference type="Proteomes" id="UP000289340">
    <property type="component" value="Chromosome 10"/>
</dbReference>
<protein>
    <recommendedName>
        <fullName evidence="2">Putative plant transposon protein domain-containing protein</fullName>
    </recommendedName>
</protein>
<sequence length="422" mass="47400">MFAFAGMAPRKLASKRSRKDKAAEGTSSAPEYDSHRFRSAVHQQRFEAIKGWSFLRERRVQLRDDEYTDFQEEIGRRRWAPLVTPMAKFDPEIVLEFYANAWPTEEGVRDMRSWVRGQWIPFDADAISQLLGYPMVLEEGQECEYGQRRNRSDGFDEEAIARLLCIPGQDFARTAAGRRVRIMRTNMTTLTQIWMTLLLSNILPTDHNSDLPMPKCQLVYAILTRMSIHVAQLIADAIYIFAGMAPTRHPLDPDKSNRALGFPALITGLCQSFGVPVAPTKVIRPPITRAFIEKYCTQRQAQGDAPQAAGAPPPPHQAGQAGAFDIEQYLRHLVRQQAANHRAHVRTHDCLYQMSLSMQSQGFAPFSCPTPDQFRAEVAWPGDWPEAQAGEAPPEAPGDGEEAHEDEEMADLLDFLGGSGDT</sequence>
<gene>
    <name evidence="3" type="ORF">D0Y65_026781</name>
</gene>
<evidence type="ECO:0000256" key="1">
    <source>
        <dbReference type="SAM" id="MobiDB-lite"/>
    </source>
</evidence>
<proteinExistence type="predicted"/>
<evidence type="ECO:0000313" key="3">
    <source>
        <dbReference type="EMBL" id="RZB86824.1"/>
    </source>
</evidence>
<evidence type="ECO:0000313" key="4">
    <source>
        <dbReference type="Proteomes" id="UP000289340"/>
    </source>
</evidence>
<comment type="caution">
    <text evidence="3">The sequence shown here is derived from an EMBL/GenBank/DDBJ whole genome shotgun (WGS) entry which is preliminary data.</text>
</comment>
<evidence type="ECO:0000259" key="2">
    <source>
        <dbReference type="Pfam" id="PF20167"/>
    </source>
</evidence>